<organism evidence="2 3">
    <name type="scientific">Meridianimarinicoccus marinus</name>
    <dbReference type="NCBI Taxonomy" id="3231483"/>
    <lineage>
        <taxon>Bacteria</taxon>
        <taxon>Pseudomonadati</taxon>
        <taxon>Pseudomonadota</taxon>
        <taxon>Alphaproteobacteria</taxon>
        <taxon>Rhodobacterales</taxon>
        <taxon>Paracoccaceae</taxon>
        <taxon>Meridianimarinicoccus</taxon>
    </lineage>
</organism>
<protein>
    <recommendedName>
        <fullName evidence="4">Peptidase S8/S53 domain-containing protein</fullName>
    </recommendedName>
</protein>
<comment type="caution">
    <text evidence="2">The sequence shown here is derived from an EMBL/GenBank/DDBJ whole genome shotgun (WGS) entry which is preliminary data.</text>
</comment>
<evidence type="ECO:0000313" key="3">
    <source>
        <dbReference type="Proteomes" id="UP001553161"/>
    </source>
</evidence>
<dbReference type="Proteomes" id="UP001553161">
    <property type="component" value="Unassembled WGS sequence"/>
</dbReference>
<dbReference type="SUPFAM" id="SSF52743">
    <property type="entry name" value="Subtilisin-like"/>
    <property type="match status" value="1"/>
</dbReference>
<accession>A0ABV3LB83</accession>
<dbReference type="EMBL" id="JBFBVU010000043">
    <property type="protein sequence ID" value="MEV8468821.1"/>
    <property type="molecule type" value="Genomic_DNA"/>
</dbReference>
<reference evidence="2 3" key="1">
    <citation type="submission" date="2024-07" db="EMBL/GenBank/DDBJ databases">
        <authorList>
            <person name="Kang M."/>
        </authorList>
    </citation>
    <scope>NUCLEOTIDE SEQUENCE [LARGE SCALE GENOMIC DNA]</scope>
    <source>
        <strain evidence="2 3">DFM31</strain>
    </source>
</reference>
<dbReference type="InterPro" id="IPR036852">
    <property type="entry name" value="Peptidase_S8/S53_dom_sf"/>
</dbReference>
<dbReference type="Gene3D" id="3.40.50.200">
    <property type="entry name" value="Peptidase S8/S53 domain"/>
    <property type="match status" value="1"/>
</dbReference>
<name>A0ABV3LB83_9RHOB</name>
<keyword evidence="3" id="KW-1185">Reference proteome</keyword>
<proteinExistence type="predicted"/>
<feature type="region of interest" description="Disordered" evidence="1">
    <location>
        <begin position="114"/>
        <end position="133"/>
    </location>
</feature>
<evidence type="ECO:0000256" key="1">
    <source>
        <dbReference type="SAM" id="MobiDB-lite"/>
    </source>
</evidence>
<gene>
    <name evidence="2" type="ORF">AB0T83_18865</name>
</gene>
<evidence type="ECO:0008006" key="4">
    <source>
        <dbReference type="Google" id="ProtNLM"/>
    </source>
</evidence>
<evidence type="ECO:0000313" key="2">
    <source>
        <dbReference type="EMBL" id="MEV8468821.1"/>
    </source>
</evidence>
<sequence length="158" mass="16851">MSPDVGQTCGAGALARSAGWATRRTGYRTSTSETRAAWWMFDQNFQPTDIVSTDVPGSAGYNPSPYVQLPGQESDEHLEVASLYCGFSGTSAATALAAGLVSLALALQRAGEQGDATPKHVSQPYKGPPPEEPELFTLEQAKKLVHLDPPTHSNPMQY</sequence>